<reference evidence="2" key="1">
    <citation type="journal article" date="2023" name="G3 (Bethesda)">
        <title>Whole genome assembly and annotation of the endangered Caribbean coral Acropora cervicornis.</title>
        <authorList>
            <person name="Selwyn J.D."/>
            <person name="Vollmer S.V."/>
        </authorList>
    </citation>
    <scope>NUCLEOTIDE SEQUENCE</scope>
    <source>
        <strain evidence="2">K2</strain>
    </source>
</reference>
<sequence length="584" mass="66558">MQSTDLSRTKTKFEVAYFVAKEELPLAKYPELLQLEERHGVHLGKAYRTDKSCNMFISHIGEELARKLGEKLSTANFFSVLTDGSTDASITEKEAVFVQYLETNPPGQDTVQVVTAFVRLVDLKHGDAAGIVSAIKKSFQVVNIPEASFERKLIGFAADGASVNRGDKDGVIGLMKRNLPWLIYIWCVAHRLELSLKDALKGTVFDDIHEVLLRTRWITRKLSALQLLVDEYGVYLQHLQTMSQDRSFKAADRMKFQGWLKRSQQARIAILACLFIELLSPAKALSLAFQGEEIDIVSSVDHIQTAKEQLKRLERRDLQDLPTIQRFLGKVKEYDGQVQYQNVTLPAFNASKESAKHTKTMLLGRIKEAMKTRLEWEKRDDNGEDDVEFADGCVAELYEHFKEPLSKAGLNGPLGELLDQWHHLIEYTKQYLQPSKTPYLCVWRRIFDSSRRNEWNMVLILVELLFAIPIFNAKVERLFSLMNRVKTNVRATLNLITIRAEGPELQDYDPTPAIELWLSSAHRRPYQKARMKYKISQGSAKMTKALIDDSSTEESSAEDEEHSANEGSDKDEENALIAELDELE</sequence>
<dbReference type="AlphaFoldDB" id="A0AAD9Q2N3"/>
<organism evidence="2 3">
    <name type="scientific">Acropora cervicornis</name>
    <name type="common">Staghorn coral</name>
    <dbReference type="NCBI Taxonomy" id="6130"/>
    <lineage>
        <taxon>Eukaryota</taxon>
        <taxon>Metazoa</taxon>
        <taxon>Cnidaria</taxon>
        <taxon>Anthozoa</taxon>
        <taxon>Hexacorallia</taxon>
        <taxon>Scleractinia</taxon>
        <taxon>Astrocoeniina</taxon>
        <taxon>Acroporidae</taxon>
        <taxon>Acropora</taxon>
    </lineage>
</organism>
<dbReference type="PANTHER" id="PTHR46880:SF9">
    <property type="entry name" value="ZINC FINGER PROTEIN 862"/>
    <property type="match status" value="1"/>
</dbReference>
<dbReference type="Proteomes" id="UP001249851">
    <property type="component" value="Unassembled WGS sequence"/>
</dbReference>
<keyword evidence="3" id="KW-1185">Reference proteome</keyword>
<comment type="caution">
    <text evidence="2">The sequence shown here is derived from an EMBL/GenBank/DDBJ whole genome shotgun (WGS) entry which is preliminary data.</text>
</comment>
<dbReference type="SUPFAM" id="SSF53098">
    <property type="entry name" value="Ribonuclease H-like"/>
    <property type="match status" value="1"/>
</dbReference>
<name>A0AAD9Q2N3_ACRCE</name>
<dbReference type="PANTHER" id="PTHR46880">
    <property type="entry name" value="RAS-ASSOCIATING DOMAIN-CONTAINING PROTEIN"/>
    <property type="match status" value="1"/>
</dbReference>
<evidence type="ECO:0000313" key="3">
    <source>
        <dbReference type="Proteomes" id="UP001249851"/>
    </source>
</evidence>
<evidence type="ECO:0000313" key="2">
    <source>
        <dbReference type="EMBL" id="KAK2553589.1"/>
    </source>
</evidence>
<feature type="compositionally biased region" description="Acidic residues" evidence="1">
    <location>
        <begin position="550"/>
        <end position="561"/>
    </location>
</feature>
<gene>
    <name evidence="2" type="ORF">P5673_025081</name>
</gene>
<evidence type="ECO:0000256" key="1">
    <source>
        <dbReference type="SAM" id="MobiDB-lite"/>
    </source>
</evidence>
<protein>
    <submittedName>
        <fullName evidence="2">Zinc finger protein 862</fullName>
    </submittedName>
</protein>
<proteinExistence type="predicted"/>
<reference evidence="2" key="2">
    <citation type="journal article" date="2023" name="Science">
        <title>Genomic signatures of disease resistance in endangered staghorn corals.</title>
        <authorList>
            <person name="Vollmer S.V."/>
            <person name="Selwyn J.D."/>
            <person name="Despard B.A."/>
            <person name="Roesel C.L."/>
        </authorList>
    </citation>
    <scope>NUCLEOTIDE SEQUENCE</scope>
    <source>
        <strain evidence="2">K2</strain>
    </source>
</reference>
<dbReference type="EMBL" id="JARQWQ010000076">
    <property type="protein sequence ID" value="KAK2553589.1"/>
    <property type="molecule type" value="Genomic_DNA"/>
</dbReference>
<accession>A0AAD9Q2N3</accession>
<feature type="compositionally biased region" description="Acidic residues" evidence="1">
    <location>
        <begin position="569"/>
        <end position="584"/>
    </location>
</feature>
<dbReference type="InterPro" id="IPR012337">
    <property type="entry name" value="RNaseH-like_sf"/>
</dbReference>
<feature type="region of interest" description="Disordered" evidence="1">
    <location>
        <begin position="536"/>
        <end position="584"/>
    </location>
</feature>